<dbReference type="InterPro" id="IPR036397">
    <property type="entry name" value="RNaseH_sf"/>
</dbReference>
<dbReference type="InterPro" id="IPR012337">
    <property type="entry name" value="RNaseH-like_sf"/>
</dbReference>
<proteinExistence type="predicted"/>
<keyword evidence="1" id="KW-0812">Transmembrane</keyword>
<dbReference type="Gene3D" id="3.30.420.10">
    <property type="entry name" value="Ribonuclease H-like superfamily/Ribonuclease H"/>
    <property type="match status" value="1"/>
</dbReference>
<evidence type="ECO:0000259" key="2">
    <source>
        <dbReference type="Pfam" id="PF13456"/>
    </source>
</evidence>
<feature type="domain" description="RNase H type-1" evidence="2">
    <location>
        <begin position="34"/>
        <end position="88"/>
    </location>
</feature>
<dbReference type="CDD" id="cd06222">
    <property type="entry name" value="RNase_H_like"/>
    <property type="match status" value="1"/>
</dbReference>
<sequence>MLLNVKDLCVDSTKVNRKRIEDWNPPTRDKLKFNVDGSMKGKLGPAGIGGVLRDANGKVMCLFFNFMGVTDSNSAELWASKKVVQLCLANPDLRDCDIAVINNSNVAFYGAMLLWLFGFGAGCWETLFFLSCWGSCLVLVVLGLPNVAFWP</sequence>
<protein>
    <recommendedName>
        <fullName evidence="2">RNase H type-1 domain-containing protein</fullName>
    </recommendedName>
</protein>
<dbReference type="PANTHER" id="PTHR47723:SF22">
    <property type="entry name" value="RNASE H TYPE-1 DOMAIN-CONTAINING PROTEIN"/>
    <property type="match status" value="1"/>
</dbReference>
<gene>
    <name evidence="3" type="ORF">Ddye_027387</name>
</gene>
<dbReference type="InterPro" id="IPR053151">
    <property type="entry name" value="RNase_H-like"/>
</dbReference>
<keyword evidence="4" id="KW-1185">Reference proteome</keyword>
<dbReference type="SUPFAM" id="SSF53098">
    <property type="entry name" value="Ribonuclease H-like"/>
    <property type="match status" value="1"/>
</dbReference>
<dbReference type="InterPro" id="IPR002156">
    <property type="entry name" value="RNaseH_domain"/>
</dbReference>
<keyword evidence="1" id="KW-0472">Membrane</keyword>
<evidence type="ECO:0000313" key="4">
    <source>
        <dbReference type="Proteomes" id="UP001280121"/>
    </source>
</evidence>
<dbReference type="GO" id="GO:0004523">
    <property type="term" value="F:RNA-DNA hybrid ribonuclease activity"/>
    <property type="evidence" value="ECO:0007669"/>
    <property type="project" value="InterPro"/>
</dbReference>
<dbReference type="Proteomes" id="UP001280121">
    <property type="component" value="Unassembled WGS sequence"/>
</dbReference>
<dbReference type="AlphaFoldDB" id="A0AAD9TP19"/>
<dbReference type="EMBL" id="JANJYI010000008">
    <property type="protein sequence ID" value="KAK2639592.1"/>
    <property type="molecule type" value="Genomic_DNA"/>
</dbReference>
<organism evidence="3 4">
    <name type="scientific">Dipteronia dyeriana</name>
    <dbReference type="NCBI Taxonomy" id="168575"/>
    <lineage>
        <taxon>Eukaryota</taxon>
        <taxon>Viridiplantae</taxon>
        <taxon>Streptophyta</taxon>
        <taxon>Embryophyta</taxon>
        <taxon>Tracheophyta</taxon>
        <taxon>Spermatophyta</taxon>
        <taxon>Magnoliopsida</taxon>
        <taxon>eudicotyledons</taxon>
        <taxon>Gunneridae</taxon>
        <taxon>Pentapetalae</taxon>
        <taxon>rosids</taxon>
        <taxon>malvids</taxon>
        <taxon>Sapindales</taxon>
        <taxon>Sapindaceae</taxon>
        <taxon>Hippocastanoideae</taxon>
        <taxon>Acereae</taxon>
        <taxon>Dipteronia</taxon>
    </lineage>
</organism>
<dbReference type="PANTHER" id="PTHR47723">
    <property type="entry name" value="OS05G0353850 PROTEIN"/>
    <property type="match status" value="1"/>
</dbReference>
<feature type="transmembrane region" description="Helical" evidence="1">
    <location>
        <begin position="128"/>
        <end position="150"/>
    </location>
</feature>
<keyword evidence="1" id="KW-1133">Transmembrane helix</keyword>
<comment type="caution">
    <text evidence="3">The sequence shown here is derived from an EMBL/GenBank/DDBJ whole genome shotgun (WGS) entry which is preliminary data.</text>
</comment>
<dbReference type="GO" id="GO:0003676">
    <property type="term" value="F:nucleic acid binding"/>
    <property type="evidence" value="ECO:0007669"/>
    <property type="project" value="InterPro"/>
</dbReference>
<feature type="transmembrane region" description="Helical" evidence="1">
    <location>
        <begin position="106"/>
        <end position="122"/>
    </location>
</feature>
<evidence type="ECO:0000313" key="3">
    <source>
        <dbReference type="EMBL" id="KAK2639592.1"/>
    </source>
</evidence>
<reference evidence="3" key="1">
    <citation type="journal article" date="2023" name="Plant J.">
        <title>Genome sequences and population genomics provide insights into the demographic history, inbreeding, and mutation load of two 'living fossil' tree species of Dipteronia.</title>
        <authorList>
            <person name="Feng Y."/>
            <person name="Comes H.P."/>
            <person name="Chen J."/>
            <person name="Zhu S."/>
            <person name="Lu R."/>
            <person name="Zhang X."/>
            <person name="Li P."/>
            <person name="Qiu J."/>
            <person name="Olsen K.M."/>
            <person name="Qiu Y."/>
        </authorList>
    </citation>
    <scope>NUCLEOTIDE SEQUENCE</scope>
    <source>
        <strain evidence="3">KIB01</strain>
    </source>
</reference>
<name>A0AAD9TP19_9ROSI</name>
<dbReference type="Pfam" id="PF13456">
    <property type="entry name" value="RVT_3"/>
    <property type="match status" value="1"/>
</dbReference>
<evidence type="ECO:0000256" key="1">
    <source>
        <dbReference type="SAM" id="Phobius"/>
    </source>
</evidence>
<dbReference type="InterPro" id="IPR044730">
    <property type="entry name" value="RNase_H-like_dom_plant"/>
</dbReference>
<accession>A0AAD9TP19</accession>